<evidence type="ECO:0000313" key="1">
    <source>
        <dbReference type="EMBL" id="KAJ9104953.1"/>
    </source>
</evidence>
<sequence>MQPHRSVLTRATTTPAPAPVGGNVQWRPRLVSQRGTGMRSRSRESGSFGTTRRLGIGEYCLVLKSVARPLTPSLYSPLCASRRLAKAITSSTYLLADLRNFNENEWTVRYPTLTPSSVSSNNNEGAEDASPRRPAGPKRGKTQSMTLRFADQPGCEQQVEVAREEAEAETERGSAPRERRRTFRRSITAVQSVAGEEKTGDTATVAAEVEGANAGQDEMEGFSILRLDLSLGHASSTPQHAARTLITSLERHSIARLISSRLESSLTHLTHLHARIMSTHSRVLVTGDLNAGKSTVVNALLRRGGVDEFGWPEGVMPVDQQPLTGRFVEVYGVRGAGEGNEEQVHVVKKGLKDTQYDSSDGKTYDVARVEDLATLVAEQEASAPPLKVYLRQRDIPSDPAVAATPPTILHNGILDISLIDAPGLNRDVIPTTETFTRSPSIDVIIFVVSAANHFTLSAKEFILAAGQEKARMFIVVNRFDEVRDKEKCKRAVLEQIKTLSPHTWAERDELVHFVDSAKIAIRCSGIDGAEHAGKAPAAGNDLLDDAFAHLEQSLRSFVLLNRAKSKLGPAETYLTHLLADVELLASANAVVATTERDRARDQVARVKPVVEAMQRGKDGLEERLDVEEEQTGVDVRKVVSDGVNDALAAISRGQLASTSQGKYTITMPTYPGFLGVWDYAREVRRVMLKSLEYAVVQLEEEAKSITAQHVASVADTGDAYLPKDVERSKRVFNPDAMFGPSSGKQGAVARVGLGARTELIQVAVSDIFDLHHQVTFFKSTFIHPKRVTSSTTDDLPLISIASLGASFSALTLFGGKALGLKTMLDSVVGVTDVLADKTSRRWAGPVVGAIVLGGVAWIIYDLPRAIPHNVGRHLAATLASGEEDEAWSTMQTERVAREARKVIRLASWDLRERFRTALDARGRVVREAEENEHKAQQAVEWFRGVEGRVVDIRAEMGKSVFN</sequence>
<reference evidence="1" key="1">
    <citation type="submission" date="2023-04" db="EMBL/GenBank/DDBJ databases">
        <title>Draft Genome sequencing of Naganishia species isolated from polar environments using Oxford Nanopore Technology.</title>
        <authorList>
            <person name="Leo P."/>
            <person name="Venkateswaran K."/>
        </authorList>
    </citation>
    <scope>NUCLEOTIDE SEQUENCE</scope>
    <source>
        <strain evidence="1">MNA-CCFEE 5261</strain>
    </source>
</reference>
<gene>
    <name evidence="1" type="ORF">QFC19_003748</name>
</gene>
<comment type="caution">
    <text evidence="1">The sequence shown here is derived from an EMBL/GenBank/DDBJ whole genome shotgun (WGS) entry which is preliminary data.</text>
</comment>
<dbReference type="EMBL" id="JASBWR010000037">
    <property type="protein sequence ID" value="KAJ9104953.1"/>
    <property type="molecule type" value="Genomic_DNA"/>
</dbReference>
<evidence type="ECO:0000313" key="2">
    <source>
        <dbReference type="Proteomes" id="UP001241377"/>
    </source>
</evidence>
<dbReference type="Proteomes" id="UP001241377">
    <property type="component" value="Unassembled WGS sequence"/>
</dbReference>
<organism evidence="1 2">
    <name type="scientific">Naganishia cerealis</name>
    <dbReference type="NCBI Taxonomy" id="610337"/>
    <lineage>
        <taxon>Eukaryota</taxon>
        <taxon>Fungi</taxon>
        <taxon>Dikarya</taxon>
        <taxon>Basidiomycota</taxon>
        <taxon>Agaricomycotina</taxon>
        <taxon>Tremellomycetes</taxon>
        <taxon>Filobasidiales</taxon>
        <taxon>Filobasidiaceae</taxon>
        <taxon>Naganishia</taxon>
    </lineage>
</organism>
<protein>
    <submittedName>
        <fullName evidence="1">Uncharacterized protein</fullName>
    </submittedName>
</protein>
<keyword evidence="2" id="KW-1185">Reference proteome</keyword>
<name>A0ACC2W0H9_9TREE</name>
<proteinExistence type="predicted"/>
<accession>A0ACC2W0H9</accession>